<reference evidence="2 3" key="1">
    <citation type="submission" date="2019-07" db="EMBL/GenBank/DDBJ databases">
        <title>Complete genome of Crassaminicella thermophila SY095.</title>
        <authorList>
            <person name="Li X."/>
        </authorList>
    </citation>
    <scope>NUCLEOTIDE SEQUENCE [LARGE SCALE GENOMIC DNA]</scope>
    <source>
        <strain evidence="2 3">SY095</strain>
    </source>
</reference>
<evidence type="ECO:0008006" key="4">
    <source>
        <dbReference type="Google" id="ProtNLM"/>
    </source>
</evidence>
<feature type="transmembrane region" description="Helical" evidence="1">
    <location>
        <begin position="113"/>
        <end position="133"/>
    </location>
</feature>
<keyword evidence="1" id="KW-0472">Membrane</keyword>
<dbReference type="AlphaFoldDB" id="A0A5C0SCU1"/>
<dbReference type="Proteomes" id="UP000324646">
    <property type="component" value="Chromosome"/>
</dbReference>
<dbReference type="EMBL" id="CP042243">
    <property type="protein sequence ID" value="QEK11268.1"/>
    <property type="molecule type" value="Genomic_DNA"/>
</dbReference>
<sequence length="227" mass="27288">MNEILFYVIVILLILYIIMQQVKRLKIKDKVIVKSLNVSYSNLFLGAMFLVLVILNFKTGLSYFNDAYSLLIPKYLNSWHCLFNYTDLTNLEKKFLANKMRDEYWTVHMYIRFVYYKIFIVVTQLLLGIAHLLKGIENDIIYQDGIYTKRGRYTWDRIISYRWGEAQSNKIKKRNIEYCNLIFSLNNTNANKWFYWEGDREISIEINVEDRGKLEEFLKQAIKNIDY</sequence>
<evidence type="ECO:0000313" key="3">
    <source>
        <dbReference type="Proteomes" id="UP000324646"/>
    </source>
</evidence>
<feature type="transmembrane region" description="Helical" evidence="1">
    <location>
        <begin position="43"/>
        <end position="64"/>
    </location>
</feature>
<protein>
    <recommendedName>
        <fullName evidence="4">DUF5673 domain-containing protein</fullName>
    </recommendedName>
</protein>
<name>A0A5C0SCU1_CRATE</name>
<gene>
    <name evidence="2" type="ORF">FQB35_02165</name>
</gene>
<dbReference type="RefSeq" id="WP_148808341.1">
    <property type="nucleotide sequence ID" value="NZ_CP042243.1"/>
</dbReference>
<evidence type="ECO:0000313" key="2">
    <source>
        <dbReference type="EMBL" id="QEK11268.1"/>
    </source>
</evidence>
<proteinExistence type="predicted"/>
<dbReference type="OrthoDB" id="1910002at2"/>
<evidence type="ECO:0000256" key="1">
    <source>
        <dbReference type="SAM" id="Phobius"/>
    </source>
</evidence>
<feature type="transmembrane region" description="Helical" evidence="1">
    <location>
        <begin position="6"/>
        <end position="22"/>
    </location>
</feature>
<keyword evidence="1" id="KW-0812">Transmembrane</keyword>
<organism evidence="2 3">
    <name type="scientific">Crassaminicella thermophila</name>
    <dbReference type="NCBI Taxonomy" id="2599308"/>
    <lineage>
        <taxon>Bacteria</taxon>
        <taxon>Bacillati</taxon>
        <taxon>Bacillota</taxon>
        <taxon>Clostridia</taxon>
        <taxon>Eubacteriales</taxon>
        <taxon>Clostridiaceae</taxon>
        <taxon>Crassaminicella</taxon>
    </lineage>
</organism>
<accession>A0A5C0SCU1</accession>
<keyword evidence="1" id="KW-1133">Transmembrane helix</keyword>
<dbReference type="KEGG" id="crs:FQB35_02165"/>
<keyword evidence="3" id="KW-1185">Reference proteome</keyword>